<proteinExistence type="predicted"/>
<sequence>MESAGHGISYGTHHCQAGKATAGVIGNKVNPESTRYPDRLSDLLFVLAWDTALQRGERRLTGSRLN</sequence>
<dbReference type="Proteomes" id="UP001500795">
    <property type="component" value="Unassembled WGS sequence"/>
</dbReference>
<gene>
    <name evidence="1" type="ORF">GCM10022394_03840</name>
</gene>
<evidence type="ECO:0000313" key="2">
    <source>
        <dbReference type="Proteomes" id="UP001500795"/>
    </source>
</evidence>
<accession>A0ABP6V3T7</accession>
<reference evidence="2" key="1">
    <citation type="journal article" date="2019" name="Int. J. Syst. Evol. Microbiol.">
        <title>The Global Catalogue of Microorganisms (GCM) 10K type strain sequencing project: providing services to taxonomists for standard genome sequencing and annotation.</title>
        <authorList>
            <consortium name="The Broad Institute Genomics Platform"/>
            <consortium name="The Broad Institute Genome Sequencing Center for Infectious Disease"/>
            <person name="Wu L."/>
            <person name="Ma J."/>
        </authorList>
    </citation>
    <scope>NUCLEOTIDE SEQUENCE [LARGE SCALE GENOMIC DNA]</scope>
    <source>
        <strain evidence="2">JCM 17110</strain>
    </source>
</reference>
<keyword evidence="2" id="KW-1185">Reference proteome</keyword>
<name>A0ABP6V3T7_9GAMM</name>
<comment type="caution">
    <text evidence="1">The sequence shown here is derived from an EMBL/GenBank/DDBJ whole genome shotgun (WGS) entry which is preliminary data.</text>
</comment>
<protein>
    <submittedName>
        <fullName evidence="1">Uncharacterized protein</fullName>
    </submittedName>
</protein>
<dbReference type="EMBL" id="BAABCX010000001">
    <property type="protein sequence ID" value="GAA3527919.1"/>
    <property type="molecule type" value="Genomic_DNA"/>
</dbReference>
<organism evidence="1 2">
    <name type="scientific">Zobellella aerophila</name>
    <dbReference type="NCBI Taxonomy" id="870480"/>
    <lineage>
        <taxon>Bacteria</taxon>
        <taxon>Pseudomonadati</taxon>
        <taxon>Pseudomonadota</taxon>
        <taxon>Gammaproteobacteria</taxon>
        <taxon>Aeromonadales</taxon>
        <taxon>Aeromonadaceae</taxon>
        <taxon>Zobellella</taxon>
    </lineage>
</organism>
<evidence type="ECO:0000313" key="1">
    <source>
        <dbReference type="EMBL" id="GAA3527919.1"/>
    </source>
</evidence>